<gene>
    <name evidence="2" type="ORF">OFUS_LOCUS22294</name>
</gene>
<feature type="region of interest" description="Disordered" evidence="1">
    <location>
        <begin position="1"/>
        <end position="27"/>
    </location>
</feature>
<protein>
    <submittedName>
        <fullName evidence="2">Uncharacterized protein</fullName>
    </submittedName>
</protein>
<sequence>MENEIKKIEDSCPDGCSSKRKKRSMRRGVQLLHGDTIVKDSLLDKRLDAKESKGFLHSHTKRIISAIMKNRIQDRQKRFIGGFNPWESSKEASENVAEALRLEDAREFTEETGREASERTRETAESARESTVETGREFNERTRETVAETARETAEKLRLERIREVAECAAKEATRTACLLPIKVGISMTQ</sequence>
<organism evidence="2 3">
    <name type="scientific">Owenia fusiformis</name>
    <name type="common">Polychaete worm</name>
    <dbReference type="NCBI Taxonomy" id="6347"/>
    <lineage>
        <taxon>Eukaryota</taxon>
        <taxon>Metazoa</taxon>
        <taxon>Spiralia</taxon>
        <taxon>Lophotrochozoa</taxon>
        <taxon>Annelida</taxon>
        <taxon>Polychaeta</taxon>
        <taxon>Sedentaria</taxon>
        <taxon>Canalipalpata</taxon>
        <taxon>Sabellida</taxon>
        <taxon>Oweniida</taxon>
        <taxon>Oweniidae</taxon>
        <taxon>Owenia</taxon>
    </lineage>
</organism>
<name>A0A8S4PVS3_OWEFU</name>
<feature type="region of interest" description="Disordered" evidence="1">
    <location>
        <begin position="106"/>
        <end position="148"/>
    </location>
</feature>
<keyword evidence="3" id="KW-1185">Reference proteome</keyword>
<reference evidence="2" key="1">
    <citation type="submission" date="2022-03" db="EMBL/GenBank/DDBJ databases">
        <authorList>
            <person name="Martin C."/>
        </authorList>
    </citation>
    <scope>NUCLEOTIDE SEQUENCE</scope>
</reference>
<proteinExistence type="predicted"/>
<dbReference type="Proteomes" id="UP000749559">
    <property type="component" value="Unassembled WGS sequence"/>
</dbReference>
<dbReference type="EMBL" id="CAIIXF020000010">
    <property type="protein sequence ID" value="CAH1798115.1"/>
    <property type="molecule type" value="Genomic_DNA"/>
</dbReference>
<feature type="compositionally biased region" description="Basic and acidic residues" evidence="1">
    <location>
        <begin position="1"/>
        <end position="10"/>
    </location>
</feature>
<dbReference type="AlphaFoldDB" id="A0A8S4PVS3"/>
<comment type="caution">
    <text evidence="2">The sequence shown here is derived from an EMBL/GenBank/DDBJ whole genome shotgun (WGS) entry which is preliminary data.</text>
</comment>
<evidence type="ECO:0000313" key="2">
    <source>
        <dbReference type="EMBL" id="CAH1798115.1"/>
    </source>
</evidence>
<evidence type="ECO:0000313" key="3">
    <source>
        <dbReference type="Proteomes" id="UP000749559"/>
    </source>
</evidence>
<accession>A0A8S4PVS3</accession>
<evidence type="ECO:0000256" key="1">
    <source>
        <dbReference type="SAM" id="MobiDB-lite"/>
    </source>
</evidence>